<dbReference type="OrthoDB" id="837217at2"/>
<dbReference type="PANTHER" id="PTHR13132">
    <property type="entry name" value="ALPHA- 1,6 -FUCOSYLTRANSFERASE"/>
    <property type="match status" value="1"/>
</dbReference>
<name>A0A1I0M9Q7_9BACT</name>
<dbReference type="GeneID" id="99984980"/>
<reference evidence="2" key="1">
    <citation type="submission" date="2016-10" db="EMBL/GenBank/DDBJ databases">
        <authorList>
            <person name="Varghese N."/>
            <person name="Submissions S."/>
        </authorList>
    </citation>
    <scope>NUCLEOTIDE SEQUENCE [LARGE SCALE GENOMIC DNA]</scope>
    <source>
        <strain evidence="2">CGMCC 1.12402</strain>
    </source>
</reference>
<dbReference type="GO" id="GO:0006487">
    <property type="term" value="P:protein N-linked glycosylation"/>
    <property type="evidence" value="ECO:0007669"/>
    <property type="project" value="TreeGrafter"/>
</dbReference>
<accession>A0A1I0M9Q7</accession>
<dbReference type="RefSeq" id="WP_139177330.1">
    <property type="nucleotide sequence ID" value="NZ_FOIR01000001.1"/>
</dbReference>
<protein>
    <submittedName>
        <fullName evidence="1">Nodulation protein Z (NodZ)</fullName>
    </submittedName>
</protein>
<dbReference type="STRING" id="1267423.SAMN05216290_0216"/>
<dbReference type="AlphaFoldDB" id="A0A1I0M9Q7"/>
<dbReference type="PANTHER" id="PTHR13132:SF29">
    <property type="entry name" value="ALPHA-(1,6)-FUCOSYLTRANSFERASE"/>
    <property type="match status" value="1"/>
</dbReference>
<dbReference type="EMBL" id="FOIR01000001">
    <property type="protein sequence ID" value="SEV85235.1"/>
    <property type="molecule type" value="Genomic_DNA"/>
</dbReference>
<dbReference type="Proteomes" id="UP000199437">
    <property type="component" value="Unassembled WGS sequence"/>
</dbReference>
<gene>
    <name evidence="1" type="ORF">SAMN05216290_0216</name>
</gene>
<keyword evidence="2" id="KW-1185">Reference proteome</keyword>
<dbReference type="GO" id="GO:0046921">
    <property type="term" value="F:alpha-(1-&gt;6)-fucosyltransferase activity"/>
    <property type="evidence" value="ECO:0007669"/>
    <property type="project" value="TreeGrafter"/>
</dbReference>
<dbReference type="Gene3D" id="3.40.50.11350">
    <property type="match status" value="1"/>
</dbReference>
<sequence>MSNGKWHIICEKDVGLFSLVQQVISHIPLALEQERKPVALYRTKCCYWTAEGYMDATNVWEYYFEPIIADQPSSKLPESIVEHINSHFPHFEYPGYYFNENVFVTNNFGNHRAFKGKTLTIPHKWNDPDQELREKASKIIQKHVRPRLYINERVNSFIDSQMKGHKVIGVHMRATDVSDDNEHNIHRRGSYSFQSYIEHIQKQLSRFSGAKIFVATDSEKALNGLIQHFGEKVIYTSSIFHTSENLTGTGPSGWVIPGYLANDSQKAAKNGEEAVIDYLLLSECHYLIHNGSGLARTALLKNPHLAHTNIHSKSTYINTLFNLRNGELFKFLKFSYQHALHNLKKPIKRLVKWDKQ</sequence>
<organism evidence="1 2">
    <name type="scientific">Roseivirga pacifica</name>
    <dbReference type="NCBI Taxonomy" id="1267423"/>
    <lineage>
        <taxon>Bacteria</taxon>
        <taxon>Pseudomonadati</taxon>
        <taxon>Bacteroidota</taxon>
        <taxon>Cytophagia</taxon>
        <taxon>Cytophagales</taxon>
        <taxon>Roseivirgaceae</taxon>
        <taxon>Roseivirga</taxon>
    </lineage>
</organism>
<proteinExistence type="predicted"/>
<evidence type="ECO:0000313" key="1">
    <source>
        <dbReference type="EMBL" id="SEV85235.1"/>
    </source>
</evidence>
<evidence type="ECO:0000313" key="2">
    <source>
        <dbReference type="Proteomes" id="UP000199437"/>
    </source>
</evidence>